<dbReference type="VEuPathDB" id="VectorBase:LLOJ006265"/>
<evidence type="ECO:0000313" key="2">
    <source>
        <dbReference type="Proteomes" id="UP000092461"/>
    </source>
</evidence>
<proteinExistence type="predicted"/>
<accession>A0A1B0GJF2</accession>
<evidence type="ECO:0000313" key="1">
    <source>
        <dbReference type="EnsemblMetazoa" id="LLOJ006265-PA"/>
    </source>
</evidence>
<dbReference type="EMBL" id="AJWK01020248">
    <property type="status" value="NOT_ANNOTATED_CDS"/>
    <property type="molecule type" value="Genomic_DNA"/>
</dbReference>
<keyword evidence="2" id="KW-1185">Reference proteome</keyword>
<reference evidence="1" key="1">
    <citation type="submission" date="2020-05" db="UniProtKB">
        <authorList>
            <consortium name="EnsemblMetazoa"/>
        </authorList>
    </citation>
    <scope>IDENTIFICATION</scope>
    <source>
        <strain evidence="1">Jacobina</strain>
    </source>
</reference>
<sequence>MSEETIYQPSEGRRCMLVICEFSAGERKGFRWSAEFGGPRGDYPLGIYVEELKIARTRITTGTNATAQKPSLPDLHGPPHTSFCTAAAASHEGVSVAHQLSGHQLIFRSSSVETENLSKCAESGFSRLTNV</sequence>
<dbReference type="AlphaFoldDB" id="A0A1B0GJF2"/>
<dbReference type="EMBL" id="AJWK01020247">
    <property type="status" value="NOT_ANNOTATED_CDS"/>
    <property type="molecule type" value="Genomic_DNA"/>
</dbReference>
<dbReference type="EnsemblMetazoa" id="LLOJ006265-RA">
    <property type="protein sequence ID" value="LLOJ006265-PA"/>
    <property type="gene ID" value="LLOJ006265"/>
</dbReference>
<protein>
    <submittedName>
        <fullName evidence="1">Uncharacterized protein</fullName>
    </submittedName>
</protein>
<dbReference type="Proteomes" id="UP000092461">
    <property type="component" value="Unassembled WGS sequence"/>
</dbReference>
<name>A0A1B0GJF2_LUTLO</name>
<organism evidence="1 2">
    <name type="scientific">Lutzomyia longipalpis</name>
    <name type="common">Sand fly</name>
    <dbReference type="NCBI Taxonomy" id="7200"/>
    <lineage>
        <taxon>Eukaryota</taxon>
        <taxon>Metazoa</taxon>
        <taxon>Ecdysozoa</taxon>
        <taxon>Arthropoda</taxon>
        <taxon>Hexapoda</taxon>
        <taxon>Insecta</taxon>
        <taxon>Pterygota</taxon>
        <taxon>Neoptera</taxon>
        <taxon>Endopterygota</taxon>
        <taxon>Diptera</taxon>
        <taxon>Nematocera</taxon>
        <taxon>Psychodoidea</taxon>
        <taxon>Psychodidae</taxon>
        <taxon>Lutzomyia</taxon>
        <taxon>Lutzomyia</taxon>
    </lineage>
</organism>